<protein>
    <submittedName>
        <fullName evidence="1">Uncharacterized protein</fullName>
    </submittedName>
</protein>
<organism evidence="1 2">
    <name type="scientific">Aphanomyces astaci</name>
    <name type="common">Crayfish plague agent</name>
    <dbReference type="NCBI Taxonomy" id="112090"/>
    <lineage>
        <taxon>Eukaryota</taxon>
        <taxon>Sar</taxon>
        <taxon>Stramenopiles</taxon>
        <taxon>Oomycota</taxon>
        <taxon>Saprolegniomycetes</taxon>
        <taxon>Saprolegniales</taxon>
        <taxon>Verrucalvaceae</taxon>
        <taxon>Aphanomyces</taxon>
    </lineage>
</organism>
<accession>A0A6A5A5P1</accession>
<evidence type="ECO:0000313" key="2">
    <source>
        <dbReference type="Proteomes" id="UP000469452"/>
    </source>
</evidence>
<reference evidence="1 2" key="1">
    <citation type="submission" date="2019-06" db="EMBL/GenBank/DDBJ databases">
        <title>Genomics analysis of Aphanomyces spp. identifies a new class of oomycete effector associated with host adaptation.</title>
        <authorList>
            <person name="Gaulin E."/>
        </authorList>
    </citation>
    <scope>NUCLEOTIDE SEQUENCE [LARGE SCALE GENOMIC DNA]</scope>
    <source>
        <strain evidence="1 2">E</strain>
    </source>
</reference>
<comment type="caution">
    <text evidence="1">The sequence shown here is derived from an EMBL/GenBank/DDBJ whole genome shotgun (WGS) entry which is preliminary data.</text>
</comment>
<dbReference type="EMBL" id="VJMI01009783">
    <property type="protein sequence ID" value="KAF0757977.1"/>
    <property type="molecule type" value="Genomic_DNA"/>
</dbReference>
<dbReference type="VEuPathDB" id="FungiDB:H257_02070"/>
<dbReference type="Proteomes" id="UP000469452">
    <property type="component" value="Unassembled WGS sequence"/>
</dbReference>
<gene>
    <name evidence="1" type="ORF">AaE_004084</name>
</gene>
<proteinExistence type="predicted"/>
<evidence type="ECO:0000313" key="1">
    <source>
        <dbReference type="EMBL" id="KAF0757977.1"/>
    </source>
</evidence>
<dbReference type="AlphaFoldDB" id="A0A6A5A5P1"/>
<sequence>MAMPFRVLASKCTMCIKSFHLLSTQTPLPAMWLVDVQSVHCALALRRPANEFSNQRRDSSGKVLQVVLGAGQGGHDATQGGSEWRQSIETNSTVTSDTAHPVAYLVSPTRNVNGDYFFLTNMHRSVPNTRTSYLTVSYALSPNHLSQVPSQSPVERDQSRS</sequence>
<name>A0A6A5A5P1_APHAT</name>